<gene>
    <name evidence="2" type="ORF">CZ674_02780</name>
</gene>
<dbReference type="Proteomes" id="UP000195787">
    <property type="component" value="Unassembled WGS sequence"/>
</dbReference>
<protein>
    <submittedName>
        <fullName evidence="2">TrsE-like protein</fullName>
    </submittedName>
</protein>
<dbReference type="Gene3D" id="3.40.50.300">
    <property type="entry name" value="P-loop containing nucleotide triphosphate hydrolases"/>
    <property type="match status" value="1"/>
</dbReference>
<accession>A0A1R4F6P6</accession>
<organism evidence="2 3">
    <name type="scientific">Agrococcus casei LMG 22410</name>
    <dbReference type="NCBI Taxonomy" id="1255656"/>
    <lineage>
        <taxon>Bacteria</taxon>
        <taxon>Bacillati</taxon>
        <taxon>Actinomycetota</taxon>
        <taxon>Actinomycetes</taxon>
        <taxon>Micrococcales</taxon>
        <taxon>Microbacteriaceae</taxon>
        <taxon>Agrococcus</taxon>
    </lineage>
</organism>
<keyword evidence="3" id="KW-1185">Reference proteome</keyword>
<dbReference type="AlphaFoldDB" id="A0A1R4F6P6"/>
<dbReference type="CDD" id="cd01127">
    <property type="entry name" value="TrwB_TraG_TraD_VirD4"/>
    <property type="match status" value="1"/>
</dbReference>
<dbReference type="SUPFAM" id="SSF52540">
    <property type="entry name" value="P-loop containing nucleoside triphosphate hydrolases"/>
    <property type="match status" value="1"/>
</dbReference>
<feature type="compositionally biased region" description="Polar residues" evidence="1">
    <location>
        <begin position="1"/>
        <end position="17"/>
    </location>
</feature>
<reference evidence="2 3" key="1">
    <citation type="submission" date="2017-02" db="EMBL/GenBank/DDBJ databases">
        <authorList>
            <person name="Peterson S.W."/>
        </authorList>
    </citation>
    <scope>NUCLEOTIDE SEQUENCE [LARGE SCALE GENOMIC DNA]</scope>
    <source>
        <strain evidence="2 3">LMG 22410</strain>
    </source>
</reference>
<evidence type="ECO:0000256" key="1">
    <source>
        <dbReference type="SAM" id="MobiDB-lite"/>
    </source>
</evidence>
<sequence>MQTPSNPSPVTTPQENPYLSRPANLPSRPAETEAPSSAEPQHGSSAKRSRNTRKQKQRAAALAKPGERRNRKARKSGSDNAGPTGYKAAPKRTRDILGYEAIMPSGVAWLGEDEWSMTLGISDINYVAAAEDQQTSIVDRWARFLNSYGAGTRVQETIVNRVLDDADVSQLVQKPLRGDEFDFFRTDFNRIVRDKLAAASGNTVTEKYLTVTVQETDLEKAETTLTRIFHEAEAALQGMDGCQVHRLNRAERLEVFSHILRPHELFTFNEDEFEPNRKLSTADFVAPWEIDAKDKNGPLIFRNGSGDTYHTVLWMRDYPVWLSDRLISELTEIKCDLTISLHLEPLEQVEGMSLVQRQIAELEMQKITEQKRATKQGIDKEMIPRAVKDNLEEAQGLRDELRSSNQKLFSTVMVMGVSATSREKMEQNVKRVMTVIRKQSCTAEVATYMQLDGLTTELPIGRRRIPMRRTLTTAGAAIIVPFTTQELFVPGGNWYGVNAQSSNALVADRTRTTNGNGFILGTSGSGKSQSGKMEITNVLLSRPDDDVIVIDPEHEYEPLIEAFGGEVIRIHAGSEQRVNPMDIELNFTTGEDDPINAKCEFVLTMLEALVGGKAGLTPEQRSVADRSTLTLYRKHAAEGGPMPTLVELREALAQSGEDAGRELARMLEIYTIGSLGGFSNRTNVNPANRLVSWDISKLGNELRTFGMMVILDQIWNRVARNRAEGRRTWLYIDEFHLLFSNKYSADYFRGLYKRARKWGLIPTGITQNIEELLANQDARLMLANCDFLLLLGQNATDADSLCELLHFSEEQRRFFTNVQPGHGLMRSGNAVIPMDGRIPTDSALYKLFSTSFGER</sequence>
<dbReference type="PANTHER" id="PTHR30121">
    <property type="entry name" value="UNCHARACTERIZED PROTEIN YJGR-RELATED"/>
    <property type="match status" value="1"/>
</dbReference>
<dbReference type="NCBIfam" id="NF045971">
    <property type="entry name" value="conju_CD1110"/>
    <property type="match status" value="1"/>
</dbReference>
<evidence type="ECO:0000313" key="2">
    <source>
        <dbReference type="EMBL" id="SJM51472.1"/>
    </source>
</evidence>
<feature type="compositionally biased region" description="Polar residues" evidence="1">
    <location>
        <begin position="34"/>
        <end position="44"/>
    </location>
</feature>
<dbReference type="InterPro" id="IPR051162">
    <property type="entry name" value="T4SS_component"/>
</dbReference>
<evidence type="ECO:0000313" key="3">
    <source>
        <dbReference type="Proteomes" id="UP000195787"/>
    </source>
</evidence>
<dbReference type="PANTHER" id="PTHR30121:SF6">
    <property type="entry name" value="SLR6007 PROTEIN"/>
    <property type="match status" value="1"/>
</dbReference>
<dbReference type="EMBL" id="FUHU01000018">
    <property type="protein sequence ID" value="SJM51472.1"/>
    <property type="molecule type" value="Genomic_DNA"/>
</dbReference>
<dbReference type="InterPro" id="IPR027417">
    <property type="entry name" value="P-loop_NTPase"/>
</dbReference>
<proteinExistence type="predicted"/>
<dbReference type="Gene3D" id="1.10.8.730">
    <property type="match status" value="1"/>
</dbReference>
<name>A0A1R4F6P6_9MICO</name>
<feature type="region of interest" description="Disordered" evidence="1">
    <location>
        <begin position="1"/>
        <end position="89"/>
    </location>
</feature>
<feature type="compositionally biased region" description="Basic residues" evidence="1">
    <location>
        <begin position="45"/>
        <end position="57"/>
    </location>
</feature>